<comment type="similarity">
    <text evidence="2 11">Belongs to the shikimate kinase family.</text>
</comment>
<dbReference type="GO" id="GO:0000287">
    <property type="term" value="F:magnesium ion binding"/>
    <property type="evidence" value="ECO:0007669"/>
    <property type="project" value="UniProtKB-UniRule"/>
</dbReference>
<feature type="binding site" evidence="11">
    <location>
        <position position="43"/>
    </location>
    <ligand>
        <name>substrate</name>
    </ligand>
</feature>
<organism evidence="13 14">
    <name type="scientific">Williamsia herbipolensis</name>
    <dbReference type="NCBI Taxonomy" id="1603258"/>
    <lineage>
        <taxon>Bacteria</taxon>
        <taxon>Bacillati</taxon>
        <taxon>Actinomycetota</taxon>
        <taxon>Actinomycetes</taxon>
        <taxon>Mycobacteriales</taxon>
        <taxon>Nocardiaceae</taxon>
        <taxon>Williamsia</taxon>
    </lineage>
</organism>
<name>A0AAU4K3P8_9NOCA</name>
<keyword evidence="11" id="KW-0460">Magnesium</keyword>
<keyword evidence="5 11" id="KW-0808">Transferase</keyword>
<keyword evidence="7 11" id="KW-0418">Kinase</keyword>
<dbReference type="Gene3D" id="3.40.50.300">
    <property type="entry name" value="P-loop containing nucleotide triphosphate hydrolases"/>
    <property type="match status" value="1"/>
</dbReference>
<dbReference type="RefSeq" id="WP_328857861.1">
    <property type="nucleotide sequence ID" value="NZ_CP108021.1"/>
</dbReference>
<evidence type="ECO:0000256" key="7">
    <source>
        <dbReference type="ARBA" id="ARBA00022777"/>
    </source>
</evidence>
<comment type="cofactor">
    <cofactor evidence="11">
        <name>Mg(2+)</name>
        <dbReference type="ChEBI" id="CHEBI:18420"/>
    </cofactor>
    <text evidence="11">Binds 1 Mg(2+) ion per subunit.</text>
</comment>
<dbReference type="InterPro" id="IPR027417">
    <property type="entry name" value="P-loop_NTPase"/>
</dbReference>
<feature type="binding site" evidence="11">
    <location>
        <begin position="21"/>
        <end position="26"/>
    </location>
    <ligand>
        <name>ATP</name>
        <dbReference type="ChEBI" id="CHEBI:30616"/>
    </ligand>
</feature>
<keyword evidence="14" id="KW-1185">Reference proteome</keyword>
<comment type="subcellular location">
    <subcellularLocation>
        <location evidence="11">Cytoplasm</location>
    </subcellularLocation>
</comment>
<dbReference type="InterPro" id="IPR000623">
    <property type="entry name" value="Shikimate_kinase/TSH1"/>
</dbReference>
<keyword evidence="9 11" id="KW-0057">Aromatic amino acid biosynthesis</keyword>
<evidence type="ECO:0000313" key="13">
    <source>
        <dbReference type="EMBL" id="WUM20593.1"/>
    </source>
</evidence>
<dbReference type="GO" id="GO:0005524">
    <property type="term" value="F:ATP binding"/>
    <property type="evidence" value="ECO:0007669"/>
    <property type="project" value="UniProtKB-UniRule"/>
</dbReference>
<evidence type="ECO:0000256" key="2">
    <source>
        <dbReference type="ARBA" id="ARBA00006997"/>
    </source>
</evidence>
<dbReference type="EC" id="2.7.1.71" evidence="3 11"/>
<dbReference type="GO" id="GO:0008652">
    <property type="term" value="P:amino acid biosynthetic process"/>
    <property type="evidence" value="ECO:0007669"/>
    <property type="project" value="UniProtKB-KW"/>
</dbReference>
<proteinExistence type="inferred from homology"/>
<dbReference type="PANTHER" id="PTHR21087:SF16">
    <property type="entry name" value="SHIKIMATE KINASE 1, CHLOROPLASTIC"/>
    <property type="match status" value="1"/>
</dbReference>
<evidence type="ECO:0000256" key="12">
    <source>
        <dbReference type="SAM" id="MobiDB-lite"/>
    </source>
</evidence>
<evidence type="ECO:0000256" key="1">
    <source>
        <dbReference type="ARBA" id="ARBA00004842"/>
    </source>
</evidence>
<dbReference type="KEGG" id="whr:OG579_01780"/>
<dbReference type="GO" id="GO:0009423">
    <property type="term" value="P:chorismate biosynthetic process"/>
    <property type="evidence" value="ECO:0007669"/>
    <property type="project" value="UniProtKB-UniRule"/>
</dbReference>
<gene>
    <name evidence="11" type="primary">aroK</name>
    <name evidence="13" type="ORF">OG579_01780</name>
</gene>
<dbReference type="SUPFAM" id="SSF52540">
    <property type="entry name" value="P-loop containing nucleoside triphosphate hydrolases"/>
    <property type="match status" value="1"/>
</dbReference>
<dbReference type="EMBL" id="CP108021">
    <property type="protein sequence ID" value="WUM20593.1"/>
    <property type="molecule type" value="Genomic_DNA"/>
</dbReference>
<feature type="binding site" evidence="11">
    <location>
        <position position="125"/>
    </location>
    <ligand>
        <name>ATP</name>
        <dbReference type="ChEBI" id="CHEBI:30616"/>
    </ligand>
</feature>
<feature type="binding site" evidence="11">
    <location>
        <position position="67"/>
    </location>
    <ligand>
        <name>substrate</name>
    </ligand>
</feature>
<dbReference type="PROSITE" id="PS01128">
    <property type="entry name" value="SHIKIMATE_KINASE"/>
    <property type="match status" value="1"/>
</dbReference>
<keyword evidence="4 11" id="KW-0028">Amino-acid biosynthesis</keyword>
<evidence type="ECO:0000256" key="6">
    <source>
        <dbReference type="ARBA" id="ARBA00022741"/>
    </source>
</evidence>
<sequence>MTSDPPANGTAGPVVLIGFMGAGKSTVGSVLAAHLGVEYLDTDHEIVRRTGRSIADIFATDGEERFREVETAVISDVLTSHRGVVALGGGAVLSPEVRRVLSGHRVVHLDVAPAAGFARVEGSARPLLQVDADGRTPRERYVALHAARAAVYAEVATVRVDTDDADPVTVAGRIRVLLDPATPSSDRSHPHHPDPREASS</sequence>
<evidence type="ECO:0000256" key="10">
    <source>
        <dbReference type="ARBA" id="ARBA00048567"/>
    </source>
</evidence>
<comment type="pathway">
    <text evidence="1 11">Metabolic intermediate biosynthesis; chorismate biosynthesis; chorismate from D-erythrose 4-phosphate and phosphoenolpyruvate: step 5/7.</text>
</comment>
<feature type="binding site" evidence="11">
    <location>
        <position position="148"/>
    </location>
    <ligand>
        <name>substrate</name>
    </ligand>
</feature>
<dbReference type="CDD" id="cd00464">
    <property type="entry name" value="SK"/>
    <property type="match status" value="1"/>
</dbReference>
<protein>
    <recommendedName>
        <fullName evidence="3 11">Shikimate kinase</fullName>
        <shortName evidence="11">SK</shortName>
        <ecNumber evidence="3 11">2.7.1.71</ecNumber>
    </recommendedName>
</protein>
<feature type="binding site" evidence="11">
    <location>
        <position position="25"/>
    </location>
    <ligand>
        <name>Mg(2+)</name>
        <dbReference type="ChEBI" id="CHEBI:18420"/>
    </ligand>
</feature>
<comment type="subunit">
    <text evidence="11">Monomer.</text>
</comment>
<keyword evidence="8 11" id="KW-0067">ATP-binding</keyword>
<comment type="function">
    <text evidence="11">Catalyzes the specific phosphorylation of the 3-hydroxyl group of shikimic acid using ATP as a cosubstrate.</text>
</comment>
<dbReference type="GO" id="GO:0005829">
    <property type="term" value="C:cytosol"/>
    <property type="evidence" value="ECO:0007669"/>
    <property type="project" value="TreeGrafter"/>
</dbReference>
<dbReference type="AlphaFoldDB" id="A0AAU4K3P8"/>
<accession>A0AAU4K3P8</accession>
<keyword evidence="6 11" id="KW-0547">Nucleotide-binding</keyword>
<feature type="binding site" evidence="11">
    <location>
        <position position="89"/>
    </location>
    <ligand>
        <name>substrate</name>
    </ligand>
</feature>
<dbReference type="PANTHER" id="PTHR21087">
    <property type="entry name" value="SHIKIMATE KINASE"/>
    <property type="match status" value="1"/>
</dbReference>
<evidence type="ECO:0000256" key="3">
    <source>
        <dbReference type="ARBA" id="ARBA00012154"/>
    </source>
</evidence>
<dbReference type="InterPro" id="IPR031322">
    <property type="entry name" value="Shikimate/glucono_kinase"/>
</dbReference>
<evidence type="ECO:0000256" key="5">
    <source>
        <dbReference type="ARBA" id="ARBA00022679"/>
    </source>
</evidence>
<dbReference type="HAMAP" id="MF_00109">
    <property type="entry name" value="Shikimate_kinase"/>
    <property type="match status" value="1"/>
</dbReference>
<dbReference type="GO" id="GO:0004765">
    <property type="term" value="F:shikimate kinase activity"/>
    <property type="evidence" value="ECO:0007669"/>
    <property type="project" value="UniProtKB-UniRule"/>
</dbReference>
<evidence type="ECO:0000256" key="8">
    <source>
        <dbReference type="ARBA" id="ARBA00022840"/>
    </source>
</evidence>
<dbReference type="InterPro" id="IPR023000">
    <property type="entry name" value="Shikimate_kinase_CS"/>
</dbReference>
<evidence type="ECO:0000256" key="11">
    <source>
        <dbReference type="HAMAP-Rule" id="MF_00109"/>
    </source>
</evidence>
<evidence type="ECO:0000256" key="4">
    <source>
        <dbReference type="ARBA" id="ARBA00022605"/>
    </source>
</evidence>
<dbReference type="PRINTS" id="PR01100">
    <property type="entry name" value="SHIKIMTKNASE"/>
</dbReference>
<dbReference type="GO" id="GO:0009073">
    <property type="term" value="P:aromatic amino acid family biosynthetic process"/>
    <property type="evidence" value="ECO:0007669"/>
    <property type="project" value="UniProtKB-KW"/>
</dbReference>
<keyword evidence="11" id="KW-0479">Metal-binding</keyword>
<reference evidence="13 14" key="1">
    <citation type="submission" date="2022-10" db="EMBL/GenBank/DDBJ databases">
        <title>The complete genomes of actinobacterial strains from the NBC collection.</title>
        <authorList>
            <person name="Joergensen T.S."/>
            <person name="Alvarez Arevalo M."/>
            <person name="Sterndorff E.B."/>
            <person name="Faurdal D."/>
            <person name="Vuksanovic O."/>
            <person name="Mourched A.-S."/>
            <person name="Charusanti P."/>
            <person name="Shaw S."/>
            <person name="Blin K."/>
            <person name="Weber T."/>
        </authorList>
    </citation>
    <scope>NUCLEOTIDE SEQUENCE [LARGE SCALE GENOMIC DNA]</scope>
    <source>
        <strain evidence="13 14">NBC_00319</strain>
    </source>
</reference>
<feature type="region of interest" description="Disordered" evidence="12">
    <location>
        <begin position="178"/>
        <end position="200"/>
    </location>
</feature>
<dbReference type="Pfam" id="PF01202">
    <property type="entry name" value="SKI"/>
    <property type="match status" value="1"/>
</dbReference>
<evidence type="ECO:0000256" key="9">
    <source>
        <dbReference type="ARBA" id="ARBA00023141"/>
    </source>
</evidence>
<feature type="compositionally biased region" description="Basic and acidic residues" evidence="12">
    <location>
        <begin position="186"/>
        <end position="200"/>
    </location>
</feature>
<comment type="catalytic activity">
    <reaction evidence="10 11">
        <text>shikimate + ATP = 3-phosphoshikimate + ADP + H(+)</text>
        <dbReference type="Rhea" id="RHEA:13121"/>
        <dbReference type="ChEBI" id="CHEBI:15378"/>
        <dbReference type="ChEBI" id="CHEBI:30616"/>
        <dbReference type="ChEBI" id="CHEBI:36208"/>
        <dbReference type="ChEBI" id="CHEBI:145989"/>
        <dbReference type="ChEBI" id="CHEBI:456216"/>
        <dbReference type="EC" id="2.7.1.71"/>
    </reaction>
</comment>
<dbReference type="Proteomes" id="UP001432128">
    <property type="component" value="Chromosome"/>
</dbReference>
<keyword evidence="11" id="KW-0963">Cytoplasm</keyword>
<comment type="caution">
    <text evidence="11">Lacks conserved residue(s) required for the propagation of feature annotation.</text>
</comment>
<evidence type="ECO:0000313" key="14">
    <source>
        <dbReference type="Proteomes" id="UP001432128"/>
    </source>
</evidence>